<dbReference type="SUPFAM" id="SSF74650">
    <property type="entry name" value="Galactose mutarotase-like"/>
    <property type="match status" value="1"/>
</dbReference>
<feature type="active site" description="Proton acceptor" evidence="6">
    <location>
        <position position="293"/>
    </location>
</feature>
<evidence type="ECO:0000256" key="7">
    <source>
        <dbReference type="PIRSR" id="PIRSR005096-2"/>
    </source>
</evidence>
<dbReference type="PIRSF" id="PIRSF005096">
    <property type="entry name" value="GALM"/>
    <property type="match status" value="1"/>
</dbReference>
<dbReference type="InterPro" id="IPR014718">
    <property type="entry name" value="GH-type_carb-bd"/>
</dbReference>
<comment type="caution">
    <text evidence="9">The sequence shown here is derived from an EMBL/GenBank/DDBJ whole genome shotgun (WGS) entry which is preliminary data.</text>
</comment>
<dbReference type="UniPathway" id="UPA00242"/>
<dbReference type="GO" id="GO:0006006">
    <property type="term" value="P:glucose metabolic process"/>
    <property type="evidence" value="ECO:0007669"/>
    <property type="project" value="TreeGrafter"/>
</dbReference>
<comment type="similarity">
    <text evidence="2 5">Belongs to the aldose epimerase family.</text>
</comment>
<organism evidence="9 10">
    <name type="scientific">Marinomonas profundi</name>
    <dbReference type="NCBI Taxonomy" id="2726122"/>
    <lineage>
        <taxon>Bacteria</taxon>
        <taxon>Pseudomonadati</taxon>
        <taxon>Pseudomonadota</taxon>
        <taxon>Gammaproteobacteria</taxon>
        <taxon>Oceanospirillales</taxon>
        <taxon>Oceanospirillaceae</taxon>
        <taxon>Marinomonas</taxon>
    </lineage>
</organism>
<dbReference type="PANTHER" id="PTHR10091">
    <property type="entry name" value="ALDOSE-1-EPIMERASE"/>
    <property type="match status" value="1"/>
</dbReference>
<dbReference type="CDD" id="cd09019">
    <property type="entry name" value="galactose_mutarotase_like"/>
    <property type="match status" value="1"/>
</dbReference>
<evidence type="ECO:0000256" key="2">
    <source>
        <dbReference type="ARBA" id="ARBA00006206"/>
    </source>
</evidence>
<proteinExistence type="inferred from homology"/>
<protein>
    <recommendedName>
        <fullName evidence="5">Aldose 1-epimerase</fullName>
        <ecNumber evidence="5">5.1.3.3</ecNumber>
    </recommendedName>
</protein>
<reference evidence="9 10" key="1">
    <citation type="submission" date="2020-04" db="EMBL/GenBank/DDBJ databases">
        <title>Marinomonas sp. M1K-6 isolated from the deep seawater of the Mariana Trench.</title>
        <authorList>
            <person name="Li Y."/>
        </authorList>
    </citation>
    <scope>NUCLEOTIDE SEQUENCE [LARGE SCALE GENOMIC DNA]</scope>
    <source>
        <strain evidence="9 10">M1K-6</strain>
    </source>
</reference>
<dbReference type="Pfam" id="PF01263">
    <property type="entry name" value="Aldose_epim"/>
    <property type="match status" value="1"/>
</dbReference>
<evidence type="ECO:0000256" key="8">
    <source>
        <dbReference type="PIRSR" id="PIRSR005096-3"/>
    </source>
</evidence>
<feature type="binding site" evidence="8">
    <location>
        <begin position="69"/>
        <end position="70"/>
    </location>
    <ligand>
        <name>beta-D-galactose</name>
        <dbReference type="ChEBI" id="CHEBI:27667"/>
    </ligand>
</feature>
<evidence type="ECO:0000256" key="6">
    <source>
        <dbReference type="PIRSR" id="PIRSR005096-1"/>
    </source>
</evidence>
<dbReference type="InterPro" id="IPR047215">
    <property type="entry name" value="Galactose_mutarotase-like"/>
</dbReference>
<dbReference type="InterPro" id="IPR008183">
    <property type="entry name" value="Aldose_1/G6P_1-epimerase"/>
</dbReference>
<keyword evidence="10" id="KW-1185">Reference proteome</keyword>
<dbReference type="AlphaFoldDB" id="A0A847QXA8"/>
<dbReference type="PANTHER" id="PTHR10091:SF49">
    <property type="entry name" value="ALDOSE 1-EPIMERASE"/>
    <property type="match status" value="1"/>
</dbReference>
<evidence type="ECO:0000256" key="3">
    <source>
        <dbReference type="ARBA" id="ARBA00023235"/>
    </source>
</evidence>
<keyword evidence="4 5" id="KW-0119">Carbohydrate metabolism</keyword>
<feature type="binding site" evidence="7">
    <location>
        <position position="227"/>
    </location>
    <ligand>
        <name>beta-D-galactose</name>
        <dbReference type="ChEBI" id="CHEBI:27667"/>
    </ligand>
</feature>
<dbReference type="Proteomes" id="UP000586067">
    <property type="component" value="Unassembled WGS sequence"/>
</dbReference>
<dbReference type="InterPro" id="IPR015443">
    <property type="entry name" value="Aldose_1-epimerase"/>
</dbReference>
<dbReference type="EMBL" id="JABAEK010000003">
    <property type="protein sequence ID" value="NLQ17019.1"/>
    <property type="molecule type" value="Genomic_DNA"/>
</dbReference>
<sequence>MNLAPDLHHVQRILLTNPQLKVSILTLGASIQSVHLKGYAHSLVLGSSNLADYLGDAKYFGAVVGRVANRTAKGHAVIDGKTYQLPHTLPEPHHLHGGPAGTGSKIWSVIEQTDDMVQLQTKLADGEMGYPGNMVVNVFYRLVDSSLEMEITATTDKLTLCNFAGHSYVNLDGEGSILDHQLCVKADHYLPVDDELIPTGEVTPTEGSAFDFNQLRPIGRDDYPGLDTNFCLSLANRPLQTVATLKAPITGLSLDYQTTEPGLQVYDGRHIQLSAASNINQGALSAYAGLALEAQHWPDAVHQSHFPPTLLSPDNRYQQITRYVFH</sequence>
<dbReference type="GO" id="GO:0030246">
    <property type="term" value="F:carbohydrate binding"/>
    <property type="evidence" value="ECO:0007669"/>
    <property type="project" value="InterPro"/>
</dbReference>
<keyword evidence="3 5" id="KW-0413">Isomerase</keyword>
<dbReference type="InterPro" id="IPR011013">
    <property type="entry name" value="Gal_mutarotase_sf_dom"/>
</dbReference>
<name>A0A847QXA8_9GAMM</name>
<dbReference type="RefSeq" id="WP_168823465.1">
    <property type="nucleotide sequence ID" value="NZ_CP073013.1"/>
</dbReference>
<feature type="active site" description="Proton donor" evidence="6">
    <location>
        <position position="166"/>
    </location>
</feature>
<evidence type="ECO:0000256" key="5">
    <source>
        <dbReference type="PIRNR" id="PIRNR005096"/>
    </source>
</evidence>
<comment type="pathway">
    <text evidence="1 5">Carbohydrate metabolism; hexose metabolism.</text>
</comment>
<evidence type="ECO:0000313" key="9">
    <source>
        <dbReference type="EMBL" id="NLQ17019.1"/>
    </source>
</evidence>
<dbReference type="EC" id="5.1.3.3" evidence="5"/>
<dbReference type="GO" id="GO:0033499">
    <property type="term" value="P:galactose catabolic process via UDP-galactose, Leloir pathway"/>
    <property type="evidence" value="ECO:0007669"/>
    <property type="project" value="TreeGrafter"/>
</dbReference>
<accession>A0A847QXA8</accession>
<dbReference type="GO" id="GO:0004034">
    <property type="term" value="F:aldose 1-epimerase activity"/>
    <property type="evidence" value="ECO:0007669"/>
    <property type="project" value="UniProtKB-EC"/>
</dbReference>
<comment type="catalytic activity">
    <reaction evidence="5">
        <text>alpha-D-glucose = beta-D-glucose</text>
        <dbReference type="Rhea" id="RHEA:10264"/>
        <dbReference type="ChEBI" id="CHEBI:15903"/>
        <dbReference type="ChEBI" id="CHEBI:17925"/>
        <dbReference type="EC" id="5.1.3.3"/>
    </reaction>
</comment>
<dbReference type="Gene3D" id="2.70.98.10">
    <property type="match status" value="1"/>
</dbReference>
<gene>
    <name evidence="9" type="ORF">HGG82_05195</name>
</gene>
<evidence type="ECO:0000313" key="10">
    <source>
        <dbReference type="Proteomes" id="UP000586067"/>
    </source>
</evidence>
<evidence type="ECO:0000256" key="1">
    <source>
        <dbReference type="ARBA" id="ARBA00005028"/>
    </source>
</evidence>
<evidence type="ECO:0000256" key="4">
    <source>
        <dbReference type="ARBA" id="ARBA00023277"/>
    </source>
</evidence>
<feature type="binding site" evidence="8">
    <location>
        <begin position="166"/>
        <end position="168"/>
    </location>
    <ligand>
        <name>beta-D-galactose</name>
        <dbReference type="ChEBI" id="CHEBI:27667"/>
    </ligand>
</feature>